<sequence>MKLKSSSSKLFSLGIGIKQGNFKMEGGRDLIMSNDEYKSVEHRVLANPCPESRVSVAFFFNPSNREDLYGPFPELLTPEKPAAYRHFALSDFMRRFFTKELDGKSLTKYYSL</sequence>
<dbReference type="EMBL" id="JAVXUO010002794">
    <property type="protein sequence ID" value="KAK2969562.1"/>
    <property type="molecule type" value="Genomic_DNA"/>
</dbReference>
<dbReference type="InterPro" id="IPR027443">
    <property type="entry name" value="IPNS-like_sf"/>
</dbReference>
<reference evidence="2" key="1">
    <citation type="submission" date="2022-12" db="EMBL/GenBank/DDBJ databases">
        <title>Draft genome assemblies for two species of Escallonia (Escalloniales).</title>
        <authorList>
            <person name="Chanderbali A."/>
            <person name="Dervinis C."/>
            <person name="Anghel I."/>
            <person name="Soltis D."/>
            <person name="Soltis P."/>
            <person name="Zapata F."/>
        </authorList>
    </citation>
    <scope>NUCLEOTIDE SEQUENCE</scope>
    <source>
        <strain evidence="2">UCBG92.1500</strain>
        <tissue evidence="2">Leaf</tissue>
    </source>
</reference>
<evidence type="ECO:0000313" key="3">
    <source>
        <dbReference type="Proteomes" id="UP001187471"/>
    </source>
</evidence>
<accession>A0AA88QHP7</accession>
<gene>
    <name evidence="2" type="ORF">RJ640_000077</name>
</gene>
<keyword evidence="3" id="KW-1185">Reference proteome</keyword>
<dbReference type="Proteomes" id="UP001187471">
    <property type="component" value="Unassembled WGS sequence"/>
</dbReference>
<dbReference type="InterPro" id="IPR044861">
    <property type="entry name" value="IPNS-like_FE2OG_OXY"/>
</dbReference>
<comment type="caution">
    <text evidence="2">The sequence shown here is derived from an EMBL/GenBank/DDBJ whole genome shotgun (WGS) entry which is preliminary data.</text>
</comment>
<name>A0AA88QHP7_9ASTE</name>
<dbReference type="AlphaFoldDB" id="A0AA88QHP7"/>
<evidence type="ECO:0000259" key="1">
    <source>
        <dbReference type="Pfam" id="PF03171"/>
    </source>
</evidence>
<organism evidence="2 3">
    <name type="scientific">Escallonia rubra</name>
    <dbReference type="NCBI Taxonomy" id="112253"/>
    <lineage>
        <taxon>Eukaryota</taxon>
        <taxon>Viridiplantae</taxon>
        <taxon>Streptophyta</taxon>
        <taxon>Embryophyta</taxon>
        <taxon>Tracheophyta</taxon>
        <taxon>Spermatophyta</taxon>
        <taxon>Magnoliopsida</taxon>
        <taxon>eudicotyledons</taxon>
        <taxon>Gunneridae</taxon>
        <taxon>Pentapetalae</taxon>
        <taxon>asterids</taxon>
        <taxon>campanulids</taxon>
        <taxon>Escalloniales</taxon>
        <taxon>Escalloniaceae</taxon>
        <taxon>Escallonia</taxon>
    </lineage>
</organism>
<feature type="domain" description="Isopenicillin N synthase-like Fe(2+) 2OG dioxygenase" evidence="1">
    <location>
        <begin position="21"/>
        <end position="62"/>
    </location>
</feature>
<dbReference type="Gene3D" id="2.60.120.330">
    <property type="entry name" value="B-lactam Antibiotic, Isopenicillin N Synthase, Chain"/>
    <property type="match status" value="1"/>
</dbReference>
<evidence type="ECO:0000313" key="2">
    <source>
        <dbReference type="EMBL" id="KAK2969562.1"/>
    </source>
</evidence>
<dbReference type="SUPFAM" id="SSF51197">
    <property type="entry name" value="Clavaminate synthase-like"/>
    <property type="match status" value="1"/>
</dbReference>
<proteinExistence type="predicted"/>
<dbReference type="Pfam" id="PF03171">
    <property type="entry name" value="2OG-FeII_Oxy"/>
    <property type="match status" value="1"/>
</dbReference>
<protein>
    <recommendedName>
        <fullName evidence="1">Isopenicillin N synthase-like Fe(2+) 2OG dioxygenase domain-containing protein</fullName>
    </recommendedName>
</protein>